<feature type="domain" description="Lambda phage tail tube protein N-terminal" evidence="1">
    <location>
        <begin position="24"/>
        <end position="137"/>
    </location>
</feature>
<protein>
    <recommendedName>
        <fullName evidence="1">Lambda phage tail tube protein N-terminal domain-containing protein</fullName>
    </recommendedName>
</protein>
<gene>
    <name evidence="2" type="ORF">SAMN06295937_1001285</name>
</gene>
<organism evidence="2 3">
    <name type="scientific">Sphingopyxis flava</name>
    <dbReference type="NCBI Taxonomy" id="1507287"/>
    <lineage>
        <taxon>Bacteria</taxon>
        <taxon>Pseudomonadati</taxon>
        <taxon>Pseudomonadota</taxon>
        <taxon>Alphaproteobacteria</taxon>
        <taxon>Sphingomonadales</taxon>
        <taxon>Sphingomonadaceae</taxon>
        <taxon>Sphingopyxis</taxon>
    </lineage>
</organism>
<proteinExistence type="predicted"/>
<accession>A0A1T4ZWU5</accession>
<dbReference type="Proteomes" id="UP000190044">
    <property type="component" value="Unassembled WGS sequence"/>
</dbReference>
<evidence type="ECO:0000313" key="3">
    <source>
        <dbReference type="Proteomes" id="UP000190044"/>
    </source>
</evidence>
<dbReference type="RefSeq" id="WP_079636887.1">
    <property type="nucleotide sequence ID" value="NZ_FUYP01000001.1"/>
</dbReference>
<dbReference type="AlphaFoldDB" id="A0A1T4ZWU5"/>
<keyword evidence="3" id="KW-1185">Reference proteome</keyword>
<dbReference type="Pfam" id="PF16461">
    <property type="entry name" value="Phage_TTP_12"/>
    <property type="match status" value="1"/>
</dbReference>
<evidence type="ECO:0000313" key="2">
    <source>
        <dbReference type="EMBL" id="SKB27244.1"/>
    </source>
</evidence>
<dbReference type="OrthoDB" id="4206561at2"/>
<name>A0A1T4ZWU5_9SPHN</name>
<dbReference type="EMBL" id="FUYP01000001">
    <property type="protein sequence ID" value="SKB27244.1"/>
    <property type="molecule type" value="Genomic_DNA"/>
</dbReference>
<dbReference type="Gene3D" id="4.10.410.40">
    <property type="match status" value="1"/>
</dbReference>
<evidence type="ECO:0000259" key="1">
    <source>
        <dbReference type="Pfam" id="PF16461"/>
    </source>
</evidence>
<reference evidence="3" key="1">
    <citation type="submission" date="2017-02" db="EMBL/GenBank/DDBJ databases">
        <authorList>
            <person name="Varghese N."/>
            <person name="Submissions S."/>
        </authorList>
    </citation>
    <scope>NUCLEOTIDE SEQUENCE [LARGE SCALE GENOMIC DNA]</scope>
    <source>
        <strain evidence="3">R11H</strain>
    </source>
</reference>
<dbReference type="InterPro" id="IPR032494">
    <property type="entry name" value="Phage_TTP_N"/>
</dbReference>
<sequence>MAETAEASVGYFGEFHLSSDDQAANLYELVQVKEFDVPTGGTREQVEATHLKSPDWRRSYLSGFYEDSDFEVLLNFRPLSDTDTMLEAALKAGDVRAFKAVLPENGEPVAQIEGTCKCTGYSRGRVTPDGVMEATATFRIVTVEDIEAYVS</sequence>